<dbReference type="InterPro" id="IPR000620">
    <property type="entry name" value="EamA_dom"/>
</dbReference>
<feature type="transmembrane region" description="Helical" evidence="5">
    <location>
        <begin position="155"/>
        <end position="177"/>
    </location>
</feature>
<name>A0A1Y3BDB1_EURMA</name>
<accession>A0A1Y3BDB1</accession>
<feature type="transmembrane region" description="Helical" evidence="5">
    <location>
        <begin position="71"/>
        <end position="87"/>
    </location>
</feature>
<proteinExistence type="predicted"/>
<dbReference type="PANTHER" id="PTHR22911:SF6">
    <property type="entry name" value="SOLUTE CARRIER FAMILY 35 MEMBER G1"/>
    <property type="match status" value="1"/>
</dbReference>
<feature type="transmembrane region" description="Helical" evidence="5">
    <location>
        <begin position="99"/>
        <end position="120"/>
    </location>
</feature>
<feature type="transmembrane region" description="Helical" evidence="5">
    <location>
        <begin position="126"/>
        <end position="148"/>
    </location>
</feature>
<reference evidence="7 8" key="1">
    <citation type="submission" date="2017-03" db="EMBL/GenBank/DDBJ databases">
        <title>Genome Survey of Euroglyphus maynei.</title>
        <authorList>
            <person name="Arlian L.G."/>
            <person name="Morgan M.S."/>
            <person name="Rider S.D."/>
        </authorList>
    </citation>
    <scope>NUCLEOTIDE SEQUENCE [LARGE SCALE GENOMIC DNA]</scope>
    <source>
        <strain evidence="7">Arlian Lab</strain>
        <tissue evidence="7">Whole body</tissue>
    </source>
</reference>
<keyword evidence="3 5" id="KW-1133">Transmembrane helix</keyword>
<dbReference type="EMBL" id="MUJZ01025990">
    <property type="protein sequence ID" value="OTF78852.1"/>
    <property type="molecule type" value="Genomic_DNA"/>
</dbReference>
<dbReference type="InterPro" id="IPR037185">
    <property type="entry name" value="EmrE-like"/>
</dbReference>
<feature type="transmembrane region" description="Helical" evidence="5">
    <location>
        <begin position="38"/>
        <end position="59"/>
    </location>
</feature>
<keyword evidence="8" id="KW-1185">Reference proteome</keyword>
<dbReference type="Pfam" id="PF00892">
    <property type="entry name" value="EamA"/>
    <property type="match status" value="1"/>
</dbReference>
<evidence type="ECO:0000256" key="3">
    <source>
        <dbReference type="ARBA" id="ARBA00022989"/>
    </source>
</evidence>
<dbReference type="PANTHER" id="PTHR22911">
    <property type="entry name" value="ACYL-MALONYL CONDENSING ENZYME-RELATED"/>
    <property type="match status" value="1"/>
</dbReference>
<comment type="caution">
    <text evidence="7">The sequence shown here is derived from an EMBL/GenBank/DDBJ whole genome shotgun (WGS) entry which is preliminary data.</text>
</comment>
<dbReference type="Proteomes" id="UP000194236">
    <property type="component" value="Unassembled WGS sequence"/>
</dbReference>
<feature type="transmembrane region" description="Helical" evidence="5">
    <location>
        <begin position="304"/>
        <end position="320"/>
    </location>
</feature>
<keyword evidence="2 5" id="KW-0812">Transmembrane</keyword>
<keyword evidence="4 5" id="KW-0472">Membrane</keyword>
<dbReference type="OrthoDB" id="6502282at2759"/>
<evidence type="ECO:0000256" key="2">
    <source>
        <dbReference type="ARBA" id="ARBA00022692"/>
    </source>
</evidence>
<evidence type="ECO:0000256" key="5">
    <source>
        <dbReference type="SAM" id="Phobius"/>
    </source>
</evidence>
<feature type="non-terminal residue" evidence="7">
    <location>
        <position position="340"/>
    </location>
</feature>
<evidence type="ECO:0000313" key="8">
    <source>
        <dbReference type="Proteomes" id="UP000194236"/>
    </source>
</evidence>
<protein>
    <submittedName>
        <fullName evidence="7">Solute carrier family 35-like protein</fullName>
    </submittedName>
</protein>
<dbReference type="SUPFAM" id="SSF103481">
    <property type="entry name" value="Multidrug resistance efflux transporter EmrE"/>
    <property type="match status" value="1"/>
</dbReference>
<feature type="domain" description="EamA" evidence="6">
    <location>
        <begin position="40"/>
        <end position="170"/>
    </location>
</feature>
<evidence type="ECO:0000256" key="4">
    <source>
        <dbReference type="ARBA" id="ARBA00023136"/>
    </source>
</evidence>
<dbReference type="GO" id="GO:0016020">
    <property type="term" value="C:membrane"/>
    <property type="evidence" value="ECO:0007669"/>
    <property type="project" value="UniProtKB-SubCell"/>
</dbReference>
<feature type="transmembrane region" description="Helical" evidence="5">
    <location>
        <begin position="241"/>
        <end position="261"/>
    </location>
</feature>
<evidence type="ECO:0000313" key="7">
    <source>
        <dbReference type="EMBL" id="OTF78852.1"/>
    </source>
</evidence>
<feature type="transmembrane region" description="Helical" evidence="5">
    <location>
        <begin position="273"/>
        <end position="292"/>
    </location>
</feature>
<gene>
    <name evidence="7" type="ORF">BLA29_003842</name>
</gene>
<evidence type="ECO:0000256" key="1">
    <source>
        <dbReference type="ARBA" id="ARBA00004141"/>
    </source>
</evidence>
<sequence>MLPIIEQCSNNHGGKPRSSIHSMTNSQKSNLVNRTKKFLKGICLTILSGLFFSITTLVVKYVKDVSPGTTAGFRYFGIIILSFPLALESPQPIFGMSGTYLWIALRGLAGGTSVFCRYSALHYMSMADSTIIILSMPVFVFVFARIFLKEHFGPYHVLALFMSIAGIIFASKLEFIFGKPVQEDDLVINNTISTMITTTTTTTMATTTITDKLFYANETTNKTSDHHIDGQKRLIGLSDQLIGTLYSLGATFVGCFVYVIIRKLKHVDKYVILFNFSIISMIEMVMIDYFFYDIQLPTTGYTPYLIFLIGILSFYAQLLLTRAIQIEEAGVVSVVRTSSE</sequence>
<comment type="subcellular location">
    <subcellularLocation>
        <location evidence="1">Membrane</location>
        <topology evidence="1">Multi-pass membrane protein</topology>
    </subcellularLocation>
</comment>
<evidence type="ECO:0000259" key="6">
    <source>
        <dbReference type="Pfam" id="PF00892"/>
    </source>
</evidence>
<organism evidence="7 8">
    <name type="scientific">Euroglyphus maynei</name>
    <name type="common">Mayne's house dust mite</name>
    <dbReference type="NCBI Taxonomy" id="6958"/>
    <lineage>
        <taxon>Eukaryota</taxon>
        <taxon>Metazoa</taxon>
        <taxon>Ecdysozoa</taxon>
        <taxon>Arthropoda</taxon>
        <taxon>Chelicerata</taxon>
        <taxon>Arachnida</taxon>
        <taxon>Acari</taxon>
        <taxon>Acariformes</taxon>
        <taxon>Sarcoptiformes</taxon>
        <taxon>Astigmata</taxon>
        <taxon>Psoroptidia</taxon>
        <taxon>Analgoidea</taxon>
        <taxon>Pyroglyphidae</taxon>
        <taxon>Pyroglyphinae</taxon>
        <taxon>Euroglyphus</taxon>
    </lineage>
</organism>
<dbReference type="AlphaFoldDB" id="A0A1Y3BDB1"/>